<proteinExistence type="predicted"/>
<feature type="repeat" description="PPR" evidence="1">
    <location>
        <begin position="49"/>
        <end position="87"/>
    </location>
</feature>
<keyword evidence="3" id="KW-1185">Reference proteome</keyword>
<dbReference type="EMBL" id="MCGT01000003">
    <property type="protein sequence ID" value="ORX61774.1"/>
    <property type="molecule type" value="Genomic_DNA"/>
</dbReference>
<organism evidence="2 3">
    <name type="scientific">Hesseltinella vesiculosa</name>
    <dbReference type="NCBI Taxonomy" id="101127"/>
    <lineage>
        <taxon>Eukaryota</taxon>
        <taxon>Fungi</taxon>
        <taxon>Fungi incertae sedis</taxon>
        <taxon>Mucoromycota</taxon>
        <taxon>Mucoromycotina</taxon>
        <taxon>Mucoromycetes</taxon>
        <taxon>Mucorales</taxon>
        <taxon>Cunninghamellaceae</taxon>
        <taxon>Hesseltinella</taxon>
    </lineage>
</organism>
<dbReference type="InterPro" id="IPR052308">
    <property type="entry name" value="PPR_domain-containing"/>
</dbReference>
<protein>
    <recommendedName>
        <fullName evidence="4">TPR-like protein</fullName>
    </recommendedName>
</protein>
<dbReference type="PANTHER" id="PTHR47937">
    <property type="entry name" value="PLASTID TRANSCRIPTIONALLY ACTIVE CHROMOSOME 2-LIKE PROTEIN"/>
    <property type="match status" value="1"/>
</dbReference>
<dbReference type="OrthoDB" id="185373at2759"/>
<dbReference type="Proteomes" id="UP000242146">
    <property type="component" value="Unassembled WGS sequence"/>
</dbReference>
<evidence type="ECO:0008006" key="4">
    <source>
        <dbReference type="Google" id="ProtNLM"/>
    </source>
</evidence>
<name>A0A1X2GUS4_9FUNG</name>
<evidence type="ECO:0000313" key="3">
    <source>
        <dbReference type="Proteomes" id="UP000242146"/>
    </source>
</evidence>
<dbReference type="PANTHER" id="PTHR47937:SF2">
    <property type="entry name" value="PENTATRICOPEPTIDE (PPR) REPEAT-CONTAINING PROTEIN, PF01535'-RELATED"/>
    <property type="match status" value="1"/>
</dbReference>
<dbReference type="PROSITE" id="PS51375">
    <property type="entry name" value="PPR"/>
    <property type="match status" value="1"/>
</dbReference>
<dbReference type="Gene3D" id="1.25.40.10">
    <property type="entry name" value="Tetratricopeptide repeat domain"/>
    <property type="match status" value="3"/>
</dbReference>
<dbReference type="AlphaFoldDB" id="A0A1X2GUS4"/>
<reference evidence="2 3" key="1">
    <citation type="submission" date="2016-07" db="EMBL/GenBank/DDBJ databases">
        <title>Pervasive Adenine N6-methylation of Active Genes in Fungi.</title>
        <authorList>
            <consortium name="DOE Joint Genome Institute"/>
            <person name="Mondo S.J."/>
            <person name="Dannebaum R.O."/>
            <person name="Kuo R.C."/>
            <person name="Labutti K."/>
            <person name="Haridas S."/>
            <person name="Kuo A."/>
            <person name="Salamov A."/>
            <person name="Ahrendt S.R."/>
            <person name="Lipzen A."/>
            <person name="Sullivan W."/>
            <person name="Andreopoulos W.B."/>
            <person name="Clum A."/>
            <person name="Lindquist E."/>
            <person name="Daum C."/>
            <person name="Ramamoorthy G.K."/>
            <person name="Gryganskyi A."/>
            <person name="Culley D."/>
            <person name="Magnuson J.K."/>
            <person name="James T.Y."/>
            <person name="O'Malley M.A."/>
            <person name="Stajich J.E."/>
            <person name="Spatafora J.W."/>
            <person name="Visel A."/>
            <person name="Grigoriev I.V."/>
        </authorList>
    </citation>
    <scope>NUCLEOTIDE SEQUENCE [LARGE SCALE GENOMIC DNA]</scope>
    <source>
        <strain evidence="2 3">NRRL 3301</strain>
    </source>
</reference>
<comment type="caution">
    <text evidence="2">The sequence shown here is derived from an EMBL/GenBank/DDBJ whole genome shotgun (WGS) entry which is preliminary data.</text>
</comment>
<dbReference type="InterPro" id="IPR011990">
    <property type="entry name" value="TPR-like_helical_dom_sf"/>
</dbReference>
<gene>
    <name evidence="2" type="ORF">DM01DRAFT_1370790</name>
</gene>
<accession>A0A1X2GUS4</accession>
<evidence type="ECO:0000256" key="1">
    <source>
        <dbReference type="PROSITE-ProRule" id="PRU00708"/>
    </source>
</evidence>
<sequence>MKKQSQPHEPILSSHYLAKTVASYCKSGLVDEAQCTLQRAIQSSSPPTTAHAYNHLFKALAKQFDNPDRKQQALDLYQLMLRQGVAPTSQTYIQLILGLIHQQHTQSLPSHDSIHSLLLGFLSMEAQKHYKRTSHKLSILVKSMGGNPNLVDTIASTLLTTHKAGAHLDASVWNVGLYNCLKHRRFDLADQLFANMTPDLTSYHLLLGALLGQRLTPSGFSLRPIPTRHRRKHNLQKAIHLFQSMLHHQLTPSPDVYRAFLSCHMTATPLDIPTLQRLWQAWLTSSSAQLERETSWITPLMDSYLRHDATQAVNELYWDMRQHNLALDASLLPLISGAIIRSANRQQLFTSVAMYCDLISHGHVMPPRTASALLHASINRGQLELTRQLLLVAPSTIPSALHAAVIRAHIDQRQYDHAQQLFDDAVQQFSAKSSDREGLLMAHCSMVQGHLDRRQWARAQELFRSFMDLLTDDQSRKIPRIMANVWIEGFARQVDHELETSTKANLDTLGVNPISEHPSTANLWIRALLQNGRYMAARQDLDTAVNLHGSDSLRSAIQDLADQAALMGKVDDCETWTRALTRPEDVPKSFEARLICYGQAGDLDKLHQVYHDVNERGISMAPTLENKVRQWLALK</sequence>
<evidence type="ECO:0000313" key="2">
    <source>
        <dbReference type="EMBL" id="ORX61774.1"/>
    </source>
</evidence>
<dbReference type="InterPro" id="IPR002885">
    <property type="entry name" value="PPR_rpt"/>
</dbReference>
<dbReference type="STRING" id="101127.A0A1X2GUS4"/>